<organism evidence="1 2">
    <name type="scientific">Subdoligranulum variabile</name>
    <dbReference type="NCBI Taxonomy" id="214851"/>
    <lineage>
        <taxon>Bacteria</taxon>
        <taxon>Bacillati</taxon>
        <taxon>Bacillota</taxon>
        <taxon>Clostridia</taxon>
        <taxon>Eubacteriales</taxon>
        <taxon>Oscillospiraceae</taxon>
        <taxon>Subdoligranulum</taxon>
    </lineage>
</organism>
<accession>A0A943HGV1</accession>
<dbReference type="EMBL" id="JAGZGG010000003">
    <property type="protein sequence ID" value="MBS5331323.1"/>
    <property type="molecule type" value="Genomic_DNA"/>
</dbReference>
<protein>
    <submittedName>
        <fullName evidence="1">Uncharacterized protein</fullName>
    </submittedName>
</protein>
<gene>
    <name evidence="1" type="ORF">KHY36_02185</name>
</gene>
<comment type="caution">
    <text evidence="1">The sequence shown here is derived from an EMBL/GenBank/DDBJ whole genome shotgun (WGS) entry which is preliminary data.</text>
</comment>
<dbReference type="Proteomes" id="UP000759273">
    <property type="component" value="Unassembled WGS sequence"/>
</dbReference>
<proteinExistence type="predicted"/>
<evidence type="ECO:0000313" key="1">
    <source>
        <dbReference type="EMBL" id="MBS5331323.1"/>
    </source>
</evidence>
<name>A0A943HGV1_9FIRM</name>
<reference evidence="1" key="1">
    <citation type="submission" date="2021-02" db="EMBL/GenBank/DDBJ databases">
        <title>Infant gut strain persistence is associated with maternal origin, phylogeny, and functional potential including surface adhesion and iron acquisition.</title>
        <authorList>
            <person name="Lou Y.C."/>
        </authorList>
    </citation>
    <scope>NUCLEOTIDE SEQUENCE</scope>
    <source>
        <strain evidence="1">L3_101_000M1_dasL3_101_000M1_concoct_87</strain>
    </source>
</reference>
<evidence type="ECO:0000313" key="2">
    <source>
        <dbReference type="Proteomes" id="UP000759273"/>
    </source>
</evidence>
<sequence length="65" mass="7054">MVFYKCDICGCAVQHPQILPAVIMDMNNALYEGRETVDVCPKCMAAICQAVSKLQETAEGAQCLS</sequence>
<dbReference type="AlphaFoldDB" id="A0A943HGV1"/>